<keyword evidence="1" id="KW-0812">Transmembrane</keyword>
<feature type="transmembrane region" description="Helical" evidence="1">
    <location>
        <begin position="59"/>
        <end position="79"/>
    </location>
</feature>
<dbReference type="Proteomes" id="UP000254033">
    <property type="component" value="Unassembled WGS sequence"/>
</dbReference>
<evidence type="ECO:0000313" key="3">
    <source>
        <dbReference type="Proteomes" id="UP000254033"/>
    </source>
</evidence>
<accession>A0A378IWI2</accession>
<sequence>MNASQKSELEQIYGTPFIDKKAPGYYPVLRAFKTPILKSNILLDKAAFYIRERMAIESAIKELAFAMVALATYVFMQYLGRIVSLQGFGSLISLALISAIVYNFFKASLKSLTPGLIFLVGGLVLLETNIHHQYFKFISSHAVDYIIGTGALFIALALFKTEKN</sequence>
<name>A0A378IWI2_9GAMM</name>
<reference evidence="2 3" key="1">
    <citation type="submission" date="2018-06" db="EMBL/GenBank/DDBJ databases">
        <authorList>
            <consortium name="Pathogen Informatics"/>
            <person name="Doyle S."/>
        </authorList>
    </citation>
    <scope>NUCLEOTIDE SEQUENCE [LARGE SCALE GENOMIC DNA]</scope>
    <source>
        <strain evidence="2 3">NCTC11978</strain>
    </source>
</reference>
<protein>
    <recommendedName>
        <fullName evidence="4">Transmembrane protein</fullName>
    </recommendedName>
</protein>
<dbReference type="AlphaFoldDB" id="A0A378IWI2"/>
<feature type="transmembrane region" description="Helical" evidence="1">
    <location>
        <begin position="85"/>
        <end position="105"/>
    </location>
</feature>
<dbReference type="EMBL" id="UGNY01000001">
    <property type="protein sequence ID" value="STX39280.1"/>
    <property type="molecule type" value="Genomic_DNA"/>
</dbReference>
<keyword evidence="1" id="KW-0472">Membrane</keyword>
<gene>
    <name evidence="2" type="ORF">NCTC11978_02475</name>
</gene>
<dbReference type="RefSeq" id="WP_115175801.1">
    <property type="nucleotide sequence ID" value="NZ_UGNY01000001.1"/>
</dbReference>
<evidence type="ECO:0000313" key="2">
    <source>
        <dbReference type="EMBL" id="STX39280.1"/>
    </source>
</evidence>
<evidence type="ECO:0000256" key="1">
    <source>
        <dbReference type="SAM" id="Phobius"/>
    </source>
</evidence>
<feature type="transmembrane region" description="Helical" evidence="1">
    <location>
        <begin position="142"/>
        <end position="159"/>
    </location>
</feature>
<organism evidence="2 3">
    <name type="scientific">Legionella feeleii</name>
    <dbReference type="NCBI Taxonomy" id="453"/>
    <lineage>
        <taxon>Bacteria</taxon>
        <taxon>Pseudomonadati</taxon>
        <taxon>Pseudomonadota</taxon>
        <taxon>Gammaproteobacteria</taxon>
        <taxon>Legionellales</taxon>
        <taxon>Legionellaceae</taxon>
        <taxon>Legionella</taxon>
    </lineage>
</organism>
<keyword evidence="1" id="KW-1133">Transmembrane helix</keyword>
<feature type="transmembrane region" description="Helical" evidence="1">
    <location>
        <begin position="112"/>
        <end position="130"/>
    </location>
</feature>
<proteinExistence type="predicted"/>
<evidence type="ECO:0008006" key="4">
    <source>
        <dbReference type="Google" id="ProtNLM"/>
    </source>
</evidence>